<keyword evidence="3" id="KW-1185">Reference proteome</keyword>
<dbReference type="RefSeq" id="WP_330797458.1">
    <property type="nucleotide sequence ID" value="NZ_JAZEWV010000018.1"/>
</dbReference>
<proteinExistence type="predicted"/>
<accession>A0ABU7PF64</accession>
<reference evidence="2 3" key="1">
    <citation type="submission" date="2023-12" db="EMBL/GenBank/DDBJ databases">
        <title>Streptomyces sp. V4-01.</title>
        <authorList>
            <person name="Somphong A."/>
            <person name="Phongsopitanun W."/>
        </authorList>
    </citation>
    <scope>NUCLEOTIDE SEQUENCE [LARGE SCALE GENOMIC DNA]</scope>
    <source>
        <strain evidence="2 3">V4-01</strain>
    </source>
</reference>
<comment type="caution">
    <text evidence="2">The sequence shown here is derived from an EMBL/GenBank/DDBJ whole genome shotgun (WGS) entry which is preliminary data.</text>
</comment>
<evidence type="ECO:0000313" key="2">
    <source>
        <dbReference type="EMBL" id="MEE4544457.1"/>
    </source>
</evidence>
<dbReference type="EMBL" id="JAZEWV010000018">
    <property type="protein sequence ID" value="MEE4544457.1"/>
    <property type="molecule type" value="Genomic_DNA"/>
</dbReference>
<dbReference type="InterPro" id="IPR054437">
    <property type="entry name" value="PspA-assoc_dom"/>
</dbReference>
<dbReference type="Pfam" id="PF22743">
    <property type="entry name" value="PspAA"/>
    <property type="match status" value="1"/>
</dbReference>
<protein>
    <recommendedName>
        <fullName evidence="1">PspA-associated domain-containing protein</fullName>
    </recommendedName>
</protein>
<dbReference type="Proteomes" id="UP001344658">
    <property type="component" value="Unassembled WGS sequence"/>
</dbReference>
<name>A0ABU7PF64_9ACTN</name>
<feature type="domain" description="PspA-associated" evidence="1">
    <location>
        <begin position="1"/>
        <end position="92"/>
    </location>
</feature>
<sequence>MIVRILGEGQWQVDDEHLQELNVLDGWLEQAVEDGDGTAFAHALTALLYSVRDLGTRLPAERIVPSELILPDADATMERVRELLAGDGLIPG</sequence>
<organism evidence="2 3">
    <name type="scientific">Actinacidiphila polyblastidii</name>
    <dbReference type="NCBI Taxonomy" id="3110430"/>
    <lineage>
        <taxon>Bacteria</taxon>
        <taxon>Bacillati</taxon>
        <taxon>Actinomycetota</taxon>
        <taxon>Actinomycetes</taxon>
        <taxon>Kitasatosporales</taxon>
        <taxon>Streptomycetaceae</taxon>
        <taxon>Actinacidiphila</taxon>
    </lineage>
</organism>
<evidence type="ECO:0000259" key="1">
    <source>
        <dbReference type="Pfam" id="PF22743"/>
    </source>
</evidence>
<gene>
    <name evidence="2" type="ORF">V2S66_21065</name>
</gene>
<evidence type="ECO:0000313" key="3">
    <source>
        <dbReference type="Proteomes" id="UP001344658"/>
    </source>
</evidence>